<evidence type="ECO:0000313" key="3">
    <source>
        <dbReference type="Proteomes" id="UP000249757"/>
    </source>
</evidence>
<feature type="compositionally biased region" description="Polar residues" evidence="1">
    <location>
        <begin position="69"/>
        <end position="84"/>
    </location>
</feature>
<proteinExistence type="predicted"/>
<feature type="region of interest" description="Disordered" evidence="1">
    <location>
        <begin position="43"/>
        <end position="84"/>
    </location>
</feature>
<dbReference type="OrthoDB" id="5413827at2759"/>
<keyword evidence="3" id="KW-1185">Reference proteome</keyword>
<organism evidence="2 3">
    <name type="scientific">Pyrenophora tritici-repentis</name>
    <dbReference type="NCBI Taxonomy" id="45151"/>
    <lineage>
        <taxon>Eukaryota</taxon>
        <taxon>Fungi</taxon>
        <taxon>Dikarya</taxon>
        <taxon>Ascomycota</taxon>
        <taxon>Pezizomycotina</taxon>
        <taxon>Dothideomycetes</taxon>
        <taxon>Pleosporomycetidae</taxon>
        <taxon>Pleosporales</taxon>
        <taxon>Pleosporineae</taxon>
        <taxon>Pleosporaceae</taxon>
        <taxon>Pyrenophora</taxon>
    </lineage>
</organism>
<dbReference type="Proteomes" id="UP000249757">
    <property type="component" value="Unassembled WGS sequence"/>
</dbReference>
<sequence>MAEVEDPGYESSDDLGEETSGDIGLSTPKLQAFSNLGEFEVWVPQTNMDADSEDDEDEDDGLGEEERASYTTASNFEESTENFTRTMRDKNPRVKVTYRRFPDKRAMKKCWFDHS</sequence>
<feature type="compositionally biased region" description="Acidic residues" evidence="1">
    <location>
        <begin position="50"/>
        <end position="63"/>
    </location>
</feature>
<dbReference type="AlphaFoldDB" id="A0A922NI15"/>
<reference evidence="3" key="1">
    <citation type="journal article" date="2022" name="Microb. Genom.">
        <title>A global pangenome for the wheat fungal pathogen Pyrenophora tritici-repentis and prediction of effector protein structural homology.</title>
        <authorList>
            <person name="Moolhuijzen P.M."/>
            <person name="See P.T."/>
            <person name="Shi G."/>
            <person name="Powell H.R."/>
            <person name="Cockram J."/>
            <person name="Jorgensen L.N."/>
            <person name="Benslimane H."/>
            <person name="Strelkov S.E."/>
            <person name="Turner J."/>
            <person name="Liu Z."/>
            <person name="Moffat C.S."/>
        </authorList>
    </citation>
    <scope>NUCLEOTIDE SEQUENCE [LARGE SCALE GENOMIC DNA]</scope>
</reference>
<feature type="region of interest" description="Disordered" evidence="1">
    <location>
        <begin position="1"/>
        <end position="28"/>
    </location>
</feature>
<evidence type="ECO:0000313" key="2">
    <source>
        <dbReference type="EMBL" id="KAI1515467.1"/>
    </source>
</evidence>
<accession>A0A922NI15</accession>
<comment type="caution">
    <text evidence="2">The sequence shown here is derived from an EMBL/GenBank/DDBJ whole genome shotgun (WGS) entry which is preliminary data.</text>
</comment>
<dbReference type="EMBL" id="NRDI02000006">
    <property type="protein sequence ID" value="KAI1515467.1"/>
    <property type="molecule type" value="Genomic_DNA"/>
</dbReference>
<gene>
    <name evidence="2" type="ORF">Ptr86124_005468</name>
</gene>
<name>A0A922NI15_9PLEO</name>
<evidence type="ECO:0000256" key="1">
    <source>
        <dbReference type="SAM" id="MobiDB-lite"/>
    </source>
</evidence>
<protein>
    <submittedName>
        <fullName evidence="2">Uncharacterized protein</fullName>
    </submittedName>
</protein>
<feature type="compositionally biased region" description="Acidic residues" evidence="1">
    <location>
        <begin position="1"/>
        <end position="20"/>
    </location>
</feature>